<evidence type="ECO:0000313" key="2">
    <source>
        <dbReference type="Proteomes" id="UP000187323"/>
    </source>
</evidence>
<comment type="caution">
    <text evidence="1">The sequence shown here is derived from an EMBL/GenBank/DDBJ whole genome shotgun (WGS) entry which is preliminary data.</text>
</comment>
<dbReference type="EMBL" id="MPTO01000051">
    <property type="protein sequence ID" value="OME10134.1"/>
    <property type="molecule type" value="Genomic_DNA"/>
</dbReference>
<gene>
    <name evidence="1" type="ORF">BSK47_31155</name>
</gene>
<name>A0AB36J2L9_9BACL</name>
<accession>A0AB36J2L9</accession>
<evidence type="ECO:0000313" key="1">
    <source>
        <dbReference type="EMBL" id="OME10134.1"/>
    </source>
</evidence>
<dbReference type="Proteomes" id="UP000187323">
    <property type="component" value="Unassembled WGS sequence"/>
</dbReference>
<sequence>MGAWNYWHVYHYMVTQYTHTGLVPDRNILLSEFAELGASEIDEGIAEFETVMGKRGEVS</sequence>
<protein>
    <submittedName>
        <fullName evidence="1">Uncharacterized protein</fullName>
    </submittedName>
</protein>
<dbReference type="AlphaFoldDB" id="A0AB36J2L9"/>
<proteinExistence type="predicted"/>
<organism evidence="1 2">
    <name type="scientific">Paenibacillus odorifer</name>
    <dbReference type="NCBI Taxonomy" id="189426"/>
    <lineage>
        <taxon>Bacteria</taxon>
        <taxon>Bacillati</taxon>
        <taxon>Bacillota</taxon>
        <taxon>Bacilli</taxon>
        <taxon>Bacillales</taxon>
        <taxon>Paenibacillaceae</taxon>
        <taxon>Paenibacillus</taxon>
    </lineage>
</organism>
<reference evidence="1 2" key="1">
    <citation type="submission" date="2016-10" db="EMBL/GenBank/DDBJ databases">
        <title>Paenibacillus species isolates.</title>
        <authorList>
            <person name="Beno S.M."/>
        </authorList>
    </citation>
    <scope>NUCLEOTIDE SEQUENCE [LARGE SCALE GENOMIC DNA]</scope>
    <source>
        <strain evidence="1 2">FSL H7-0918</strain>
    </source>
</reference>